<comment type="caution">
    <text evidence="2">The sequence shown here is derived from an EMBL/GenBank/DDBJ whole genome shotgun (WGS) entry which is preliminary data.</text>
</comment>
<feature type="compositionally biased region" description="Polar residues" evidence="1">
    <location>
        <begin position="734"/>
        <end position="748"/>
    </location>
</feature>
<organism evidence="2 3">
    <name type="scientific">Macrophomina phaseolina</name>
    <dbReference type="NCBI Taxonomy" id="35725"/>
    <lineage>
        <taxon>Eukaryota</taxon>
        <taxon>Fungi</taxon>
        <taxon>Dikarya</taxon>
        <taxon>Ascomycota</taxon>
        <taxon>Pezizomycotina</taxon>
        <taxon>Dothideomycetes</taxon>
        <taxon>Dothideomycetes incertae sedis</taxon>
        <taxon>Botryosphaeriales</taxon>
        <taxon>Botryosphaeriaceae</taxon>
        <taxon>Macrophomina</taxon>
    </lineage>
</organism>
<gene>
    <name evidence="2" type="ORF">B0J12DRAFT_42192</name>
</gene>
<keyword evidence="3" id="KW-1185">Reference proteome</keyword>
<reference evidence="2 3" key="1">
    <citation type="journal article" date="2021" name="Nat. Commun.">
        <title>Genetic determinants of endophytism in the Arabidopsis root mycobiome.</title>
        <authorList>
            <person name="Mesny F."/>
            <person name="Miyauchi S."/>
            <person name="Thiergart T."/>
            <person name="Pickel B."/>
            <person name="Atanasova L."/>
            <person name="Karlsson M."/>
            <person name="Huettel B."/>
            <person name="Barry K.W."/>
            <person name="Haridas S."/>
            <person name="Chen C."/>
            <person name="Bauer D."/>
            <person name="Andreopoulos W."/>
            <person name="Pangilinan J."/>
            <person name="LaButti K."/>
            <person name="Riley R."/>
            <person name="Lipzen A."/>
            <person name="Clum A."/>
            <person name="Drula E."/>
            <person name="Henrissat B."/>
            <person name="Kohler A."/>
            <person name="Grigoriev I.V."/>
            <person name="Martin F.M."/>
            <person name="Hacquard S."/>
        </authorList>
    </citation>
    <scope>NUCLEOTIDE SEQUENCE [LARGE SCALE GENOMIC DNA]</scope>
    <source>
        <strain evidence="2 3">MPI-SDFR-AT-0080</strain>
    </source>
</reference>
<sequence length="930" mass="101946">MPLHLGSRTKVHLVTANLDQTTTDNPSNKKAAEVTRHIEVVEQMLKDGHQLKESHIPVAGDNSTLHLLGNGEDYMPFMMVRAGEDLRQVPASEDEPVLHLDSVHNDVYARILGKDPSSVIKSPQALALRVELSRQSFLKTDKPPEDIRIDVFYNGQLTHSTFWPKRYYQEDNKHPRSLLNVFSGIRTQWMCERAWIIVPPGEDPDGSRQRPVASAETLKNRWDNIQRELLKDAVARGVDVKGNRPVVAKYLTEISKLTMPPEVETWSESRGQRFGIIDVVLSYGQGSKDAPAKVYISEPTRMRCSKFKEQDNVMLSSKSLLLLHGRGSANTTSRYNFRSVTPEISTADSGQKPNKSSYGFLPVEQVSTHSGPLVNEKGNVNSSSEQLPSYLTTQLQQSGYRVWTGSSRRPMGSSGSTSGKGPIVAPGTLHGLPFTTPNNLAAPVVINLESQSPITATQCQRPPRQLNRTQPTSGRLVAPKVAQLEEIPEEDEEVLTSTSSEFFTGLTATVHSDPKGSGASFSSTPAGSCQGTQQFRPLFVFTTGSTADLPSPRGSLLPPVQIHTSVRARRIAIEDEEGSPRKKRRLSSSRALNIKVPEGFGINQRGVFVPSGTPNDKSHQRSKFNSFTLGSNVYPDQEWAPRRRPPVSPITPDYISAKEHDPLINRLVINNRNKVIRAIDFSAPFRRSEIPAVARSAKARSASTRRAWESTHALNTALTTPQTPESRMAPRSGGSASQRVSTSSNSQPEVPRTPAPTRTRTRSQSIESAISADGGIYQTPAPLPRFNHHPRLPSTPVSQSDSAAHSFASQRQQTNTSTTPASSSFLAAPSSVGSSSSSSSSSRHSRAARPDDPAHPHAQMERAFRSFEVPELSKDCCITYAMPPASERDRAWAPGEARAFGGGVVRQVRSERTGEFEEEGVLIGVRFVVI</sequence>
<feature type="region of interest" description="Disordered" evidence="1">
    <location>
        <begin position="692"/>
        <end position="856"/>
    </location>
</feature>
<evidence type="ECO:0000256" key="1">
    <source>
        <dbReference type="SAM" id="MobiDB-lite"/>
    </source>
</evidence>
<feature type="compositionally biased region" description="Polar residues" evidence="1">
    <location>
        <begin position="795"/>
        <end position="815"/>
    </location>
</feature>
<name>A0ABQ8GWZ6_9PEZI</name>
<feature type="compositionally biased region" description="Polar residues" evidence="1">
    <location>
        <begin position="712"/>
        <end position="725"/>
    </location>
</feature>
<evidence type="ECO:0000313" key="3">
    <source>
        <dbReference type="Proteomes" id="UP000774617"/>
    </source>
</evidence>
<feature type="compositionally biased region" description="Low complexity" evidence="1">
    <location>
        <begin position="816"/>
        <end position="842"/>
    </location>
</feature>
<dbReference type="EMBL" id="JAGTJR010000001">
    <property type="protein sequence ID" value="KAH7065608.1"/>
    <property type="molecule type" value="Genomic_DNA"/>
</dbReference>
<proteinExistence type="predicted"/>
<feature type="compositionally biased region" description="Low complexity" evidence="1">
    <location>
        <begin position="692"/>
        <end position="705"/>
    </location>
</feature>
<accession>A0ABQ8GWZ6</accession>
<protein>
    <submittedName>
        <fullName evidence="2">Uncharacterized protein</fullName>
    </submittedName>
</protein>
<evidence type="ECO:0000313" key="2">
    <source>
        <dbReference type="EMBL" id="KAH7065608.1"/>
    </source>
</evidence>
<dbReference type="Proteomes" id="UP000774617">
    <property type="component" value="Unassembled WGS sequence"/>
</dbReference>